<evidence type="ECO:0000256" key="1">
    <source>
        <dbReference type="SAM" id="SignalP"/>
    </source>
</evidence>
<dbReference type="RefSeq" id="WP_163914907.1">
    <property type="nucleotide sequence ID" value="NZ_JAAGWD010000004.1"/>
</dbReference>
<evidence type="ECO:0000313" key="2">
    <source>
        <dbReference type="EMBL" id="NEM98017.1"/>
    </source>
</evidence>
<comment type="caution">
    <text evidence="2">The sequence shown here is derived from an EMBL/GenBank/DDBJ whole genome shotgun (WGS) entry which is preliminary data.</text>
</comment>
<evidence type="ECO:0008006" key="4">
    <source>
        <dbReference type="Google" id="ProtNLM"/>
    </source>
</evidence>
<dbReference type="Proteomes" id="UP000474777">
    <property type="component" value="Unassembled WGS sequence"/>
</dbReference>
<reference evidence="2 3" key="1">
    <citation type="submission" date="2020-02" db="EMBL/GenBank/DDBJ databases">
        <authorList>
            <person name="Kim M.K."/>
        </authorList>
    </citation>
    <scope>NUCLEOTIDE SEQUENCE [LARGE SCALE GENOMIC DNA]</scope>
    <source>
        <strain evidence="2 3">BT327</strain>
    </source>
</reference>
<name>A0A6B3LX10_9BACT</name>
<dbReference type="PROSITE" id="PS51257">
    <property type="entry name" value="PROKAR_LIPOPROTEIN"/>
    <property type="match status" value="1"/>
</dbReference>
<dbReference type="AlphaFoldDB" id="A0A6B3LX10"/>
<feature type="signal peptide" evidence="1">
    <location>
        <begin position="1"/>
        <end position="24"/>
    </location>
</feature>
<proteinExistence type="predicted"/>
<feature type="chain" id="PRO_5025574008" description="DUF4595 domain-containing protein" evidence="1">
    <location>
        <begin position="25"/>
        <end position="264"/>
    </location>
</feature>
<keyword evidence="1" id="KW-0732">Signal</keyword>
<accession>A0A6B3LX10</accession>
<sequence length="264" mass="29348">MKLNFSSKLLSLFVAAALMFTACGDKDDDVNPVDNVSAACKLTSINSDGDVSNIEYNSKGYITKVTYAGNTSDYYLFVYDNSDRLVKEEGYSGGKLDNYVQYTYTNGKVSKAEWFLADGTADGYAEFKYDGSNRLIELSEIVEEDFDGEIEEVVYKQTFTYNAQGNVASSAISADGFALFTLTYENYDNKNTPMAAVKGLFDPWSGSSKNNPGKITQSFNMEGMEMTSTSTYAYIYNDKDFPTKSTETDEDQETTVTNYAYQCN</sequence>
<gene>
    <name evidence="2" type="ORF">GXP69_09950</name>
</gene>
<keyword evidence="3" id="KW-1185">Reference proteome</keyword>
<evidence type="ECO:0000313" key="3">
    <source>
        <dbReference type="Proteomes" id="UP000474777"/>
    </source>
</evidence>
<organism evidence="2 3">
    <name type="scientific">Pontibacter burrus</name>
    <dbReference type="NCBI Taxonomy" id="2704466"/>
    <lineage>
        <taxon>Bacteria</taxon>
        <taxon>Pseudomonadati</taxon>
        <taxon>Bacteroidota</taxon>
        <taxon>Cytophagia</taxon>
        <taxon>Cytophagales</taxon>
        <taxon>Hymenobacteraceae</taxon>
        <taxon>Pontibacter</taxon>
    </lineage>
</organism>
<dbReference type="EMBL" id="JAAGWD010000004">
    <property type="protein sequence ID" value="NEM98017.1"/>
    <property type="molecule type" value="Genomic_DNA"/>
</dbReference>
<protein>
    <recommendedName>
        <fullName evidence="4">DUF4595 domain-containing protein</fullName>
    </recommendedName>
</protein>